<accession>A0A160LK25</accession>
<dbReference type="EMBL" id="CP013278">
    <property type="protein sequence ID" value="AND28584.1"/>
    <property type="molecule type" value="Genomic_DNA"/>
</dbReference>
<dbReference type="PATRIC" id="fig|1430.6.peg.2049"/>
<organism evidence="2">
    <name type="scientific">Bacillus thuringiensis subsp. israelensis</name>
    <dbReference type="NCBI Taxonomy" id="1430"/>
    <lineage>
        <taxon>Bacteria</taxon>
        <taxon>Bacillati</taxon>
        <taxon>Bacillota</taxon>
        <taxon>Bacilli</taxon>
        <taxon>Bacillales</taxon>
        <taxon>Bacillaceae</taxon>
        <taxon>Bacillus</taxon>
        <taxon>Bacillus cereus group</taxon>
    </lineage>
</organism>
<proteinExistence type="predicted"/>
<name>A0A160LK25_BACTI</name>
<dbReference type="RefSeq" id="WP_001146641.1">
    <property type="nucleotide sequence ID" value="NZ_CP013278.1"/>
</dbReference>
<protein>
    <submittedName>
        <fullName evidence="2">Uncharacterized protein</fullName>
    </submittedName>
</protein>
<evidence type="ECO:0000313" key="2">
    <source>
        <dbReference type="EMBL" id="AND28584.1"/>
    </source>
</evidence>
<reference evidence="2" key="1">
    <citation type="journal article" date="2017" name="Res. Microbiol.">
        <title>Comparative genomics of extrachromosomal elements in Bacillus thuringiensis subsp. israelensis.</title>
        <authorList>
            <person name="Bolotin A."/>
            <person name="Gillis A."/>
            <person name="Sanchis V."/>
            <person name="Nielsen-LeRoux C."/>
            <person name="Mahillon J."/>
            <person name="Lereclus D."/>
            <person name="Sorokin A."/>
        </authorList>
    </citation>
    <scope>NUCLEOTIDE SEQUENCE</scope>
    <source>
        <strain evidence="2">AM65-52</strain>
        <plasmid evidence="2">pAM65-52-3-235K</plasmid>
    </source>
</reference>
<feature type="coiled-coil region" evidence="1">
    <location>
        <begin position="31"/>
        <end position="79"/>
    </location>
</feature>
<sequence>MPYMPHQEFEENYFEMDPNFQFNTAINELLNQEVEKRVSEKVKDYEQAKERDASSQKTISDLRNQMHKLQMELKGAENTFKKEGAGQAKREMLGGFKLGDEAWFVRSQYNSETCTVCSGDKKLVVEIQGEERKVKCPECNGFGCRSKLIKSAEKGLVKEIDIHTWAQGKQLSVKMYIEPTSYRASSNVQAHLGGFFKTKEECEKELNKEKP</sequence>
<evidence type="ECO:0000256" key="1">
    <source>
        <dbReference type="SAM" id="Coils"/>
    </source>
</evidence>
<dbReference type="AlphaFoldDB" id="A0A160LK25"/>
<keyword evidence="2" id="KW-0614">Plasmid</keyword>
<geneLocation type="plasmid" evidence="2">
    <name>pAM65-52-3-235K</name>
</geneLocation>
<gene>
    <name evidence="2" type="ORF">ATN07_33280</name>
</gene>
<keyword evidence="1" id="KW-0175">Coiled coil</keyword>